<proteinExistence type="predicted"/>
<reference evidence="2 3" key="1">
    <citation type="submission" date="2020-09" db="EMBL/GenBank/DDBJ databases">
        <title>De no assembly of potato wild relative species, Solanum commersonii.</title>
        <authorList>
            <person name="Cho K."/>
        </authorList>
    </citation>
    <scope>NUCLEOTIDE SEQUENCE [LARGE SCALE GENOMIC DNA]</scope>
    <source>
        <strain evidence="2">LZ3.2</strain>
        <tissue evidence="2">Leaf</tissue>
    </source>
</reference>
<sequence>MALSELGHSPQKIPPEGGEEVRGKVSVPKNNHLELEIEKEREHAYSEKISSVREIQDYLECTLEATTKKVNSDKTNLATEIARHQSTIVTMWRI</sequence>
<accession>A0A9J5Y1S6</accession>
<evidence type="ECO:0000313" key="3">
    <source>
        <dbReference type="Proteomes" id="UP000824120"/>
    </source>
</evidence>
<evidence type="ECO:0000256" key="1">
    <source>
        <dbReference type="SAM" id="MobiDB-lite"/>
    </source>
</evidence>
<organism evidence="2 3">
    <name type="scientific">Solanum commersonii</name>
    <name type="common">Commerson's wild potato</name>
    <name type="synonym">Commerson's nightshade</name>
    <dbReference type="NCBI Taxonomy" id="4109"/>
    <lineage>
        <taxon>Eukaryota</taxon>
        <taxon>Viridiplantae</taxon>
        <taxon>Streptophyta</taxon>
        <taxon>Embryophyta</taxon>
        <taxon>Tracheophyta</taxon>
        <taxon>Spermatophyta</taxon>
        <taxon>Magnoliopsida</taxon>
        <taxon>eudicotyledons</taxon>
        <taxon>Gunneridae</taxon>
        <taxon>Pentapetalae</taxon>
        <taxon>asterids</taxon>
        <taxon>lamiids</taxon>
        <taxon>Solanales</taxon>
        <taxon>Solanaceae</taxon>
        <taxon>Solanoideae</taxon>
        <taxon>Solaneae</taxon>
        <taxon>Solanum</taxon>
    </lineage>
</organism>
<dbReference type="EMBL" id="JACXVP010000007">
    <property type="protein sequence ID" value="KAG5593807.1"/>
    <property type="molecule type" value="Genomic_DNA"/>
</dbReference>
<dbReference type="Proteomes" id="UP000824120">
    <property type="component" value="Chromosome 7"/>
</dbReference>
<keyword evidence="3" id="KW-1185">Reference proteome</keyword>
<comment type="caution">
    <text evidence="2">The sequence shown here is derived from an EMBL/GenBank/DDBJ whole genome shotgun (WGS) entry which is preliminary data.</text>
</comment>
<dbReference type="AlphaFoldDB" id="A0A9J5Y1S6"/>
<feature type="region of interest" description="Disordered" evidence="1">
    <location>
        <begin position="1"/>
        <end position="26"/>
    </location>
</feature>
<name>A0A9J5Y1S6_SOLCO</name>
<gene>
    <name evidence="2" type="ORF">H5410_035039</name>
</gene>
<evidence type="ECO:0000313" key="2">
    <source>
        <dbReference type="EMBL" id="KAG5593807.1"/>
    </source>
</evidence>
<protein>
    <submittedName>
        <fullName evidence="2">Uncharacterized protein</fullName>
    </submittedName>
</protein>